<evidence type="ECO:0000256" key="4">
    <source>
        <dbReference type="SAM" id="SignalP"/>
    </source>
</evidence>
<evidence type="ECO:0000256" key="3">
    <source>
        <dbReference type="SAM" id="MobiDB-lite"/>
    </source>
</evidence>
<protein>
    <recommendedName>
        <fullName evidence="5">SGNH hydrolase-type esterase domain-containing protein</fullName>
    </recommendedName>
</protein>
<dbReference type="InterPro" id="IPR037460">
    <property type="entry name" value="SEST-like"/>
</dbReference>
<feature type="active site" evidence="1">
    <location>
        <position position="322"/>
    </location>
</feature>
<dbReference type="PANTHER" id="PTHR37981">
    <property type="entry name" value="LIPASE 2"/>
    <property type="match status" value="1"/>
</dbReference>
<evidence type="ECO:0000313" key="7">
    <source>
        <dbReference type="Proteomes" id="UP000059574"/>
    </source>
</evidence>
<dbReference type="PANTHER" id="PTHR37981:SF1">
    <property type="entry name" value="SGNH HYDROLASE-TYPE ESTERASE DOMAIN-CONTAINING PROTEIN"/>
    <property type="match status" value="1"/>
</dbReference>
<dbReference type="EMBL" id="CP013200">
    <property type="protein sequence ID" value="ALO65362.1"/>
    <property type="molecule type" value="Genomic_DNA"/>
</dbReference>
<feature type="domain" description="SGNH hydrolase-type esterase" evidence="5">
    <location>
        <begin position="79"/>
        <end position="329"/>
    </location>
</feature>
<evidence type="ECO:0000256" key="2">
    <source>
        <dbReference type="PIRSR" id="PIRSR637460-2"/>
    </source>
</evidence>
<dbReference type="InterPro" id="IPR013830">
    <property type="entry name" value="SGNH_hydro"/>
</dbReference>
<feature type="active site" description="Nucleophile" evidence="1">
    <location>
        <position position="82"/>
    </location>
</feature>
<keyword evidence="4" id="KW-0732">Signal</keyword>
<organism evidence="6 7">
    <name type="scientific">Arthrobacter alpinus</name>
    <dbReference type="NCBI Taxonomy" id="656366"/>
    <lineage>
        <taxon>Bacteria</taxon>
        <taxon>Bacillati</taxon>
        <taxon>Actinomycetota</taxon>
        <taxon>Actinomycetes</taxon>
        <taxon>Micrococcales</taxon>
        <taxon>Micrococcaceae</taxon>
        <taxon>Arthrobacter</taxon>
    </lineage>
</organism>
<keyword evidence="2" id="KW-1015">Disulfide bond</keyword>
<dbReference type="AlphaFoldDB" id="A0A0S2LVD7"/>
<evidence type="ECO:0000259" key="5">
    <source>
        <dbReference type="Pfam" id="PF13472"/>
    </source>
</evidence>
<proteinExistence type="predicted"/>
<dbReference type="RefSeq" id="WP_062285733.1">
    <property type="nucleotide sequence ID" value="NZ_CP013200.1"/>
</dbReference>
<dbReference type="GO" id="GO:0006629">
    <property type="term" value="P:lipid metabolic process"/>
    <property type="evidence" value="ECO:0007669"/>
    <property type="project" value="TreeGrafter"/>
</dbReference>
<feature type="chain" id="PRO_5039209714" description="SGNH hydrolase-type esterase domain-containing protein" evidence="4">
    <location>
        <begin position="23"/>
        <end position="340"/>
    </location>
</feature>
<feature type="disulfide bond" evidence="2">
    <location>
        <begin position="180"/>
        <end position="187"/>
    </location>
</feature>
<feature type="signal peptide" evidence="4">
    <location>
        <begin position="1"/>
        <end position="22"/>
    </location>
</feature>
<feature type="region of interest" description="Disordered" evidence="3">
    <location>
        <begin position="42"/>
        <end position="62"/>
    </location>
</feature>
<evidence type="ECO:0000256" key="1">
    <source>
        <dbReference type="PIRSR" id="PIRSR637460-1"/>
    </source>
</evidence>
<feature type="disulfide bond" evidence="2">
    <location>
        <begin position="238"/>
        <end position="293"/>
    </location>
</feature>
<reference evidence="6 7" key="2">
    <citation type="journal article" date="2016" name="J. Biotechnol.">
        <title>Complete genome sequence of Arthrobacter alpinus ERGS4:06, a yellow pigmented bacterium tolerant to cold and radiations isolated from Sikkim Himalaya.</title>
        <authorList>
            <person name="Kumar R."/>
            <person name="Singh D."/>
            <person name="Swarnkar M.K."/>
            <person name="Singh A.K."/>
            <person name="Kumar S."/>
        </authorList>
    </citation>
    <scope>NUCLEOTIDE SEQUENCE [LARGE SCALE GENOMIC DNA]</scope>
    <source>
        <strain evidence="6 7">ERGS4:06</strain>
    </source>
</reference>
<dbReference type="SUPFAM" id="SSF52266">
    <property type="entry name" value="SGNH hydrolase"/>
    <property type="match status" value="1"/>
</dbReference>
<dbReference type="InterPro" id="IPR036514">
    <property type="entry name" value="SGNH_hydro_sf"/>
</dbReference>
<dbReference type="GO" id="GO:0016788">
    <property type="term" value="F:hydrolase activity, acting on ester bonds"/>
    <property type="evidence" value="ECO:0007669"/>
    <property type="project" value="InterPro"/>
</dbReference>
<dbReference type="Proteomes" id="UP000059574">
    <property type="component" value="Chromosome"/>
</dbReference>
<sequence>MINKLRTAALLLLCAIFIVAVSGDGGTASHAARNKVLAAAPEPGTSEALTPGPTTGREGPDAASLAGWGLAEGAVLALAGDSIASGEGGRRYLAGTDLRNDRCHRSARGLGLAMFGRENVLNMACSRAKIANFYHAQPPSEWTENPPAAQLESLHAAAPDVTLVIVGANDIGFPMLLDQCVVAVADCSLDADLAAGTQTRITGLGPALVQLYRDLRKAVAGQIWIPAYPDLLHGRDDCGRIAESERIFGGLVVASLNSQIQRSVEQANEGLPEAARLTFIAGTETVLDGHSVCSPDPWVHSAGTTSLLEAASNQSQAQELLHPTAVGYSALTQALAEHHR</sequence>
<gene>
    <name evidence="6" type="ORF">AS189_01205</name>
</gene>
<accession>A0A0S2LVD7</accession>
<reference evidence="7" key="1">
    <citation type="submission" date="2015-11" db="EMBL/GenBank/DDBJ databases">
        <authorList>
            <person name="Kumar R."/>
            <person name="Singh D."/>
            <person name="Swarnkar M.K."/>
            <person name="Singh A.K."/>
            <person name="Kumar S."/>
        </authorList>
    </citation>
    <scope>NUCLEOTIDE SEQUENCE [LARGE SCALE GENOMIC DNA]</scope>
    <source>
        <strain evidence="7">ERGS4:06</strain>
    </source>
</reference>
<name>A0A0S2LVD7_9MICC</name>
<dbReference type="Pfam" id="PF13472">
    <property type="entry name" value="Lipase_GDSL_2"/>
    <property type="match status" value="1"/>
</dbReference>
<feature type="disulfide bond" evidence="2">
    <location>
        <begin position="103"/>
        <end position="125"/>
    </location>
</feature>
<dbReference type="Gene3D" id="3.40.50.1110">
    <property type="entry name" value="SGNH hydrolase"/>
    <property type="match status" value="1"/>
</dbReference>
<evidence type="ECO:0000313" key="6">
    <source>
        <dbReference type="EMBL" id="ALO65362.1"/>
    </source>
</evidence>